<dbReference type="CDD" id="cd04301">
    <property type="entry name" value="NAT_SF"/>
    <property type="match status" value="1"/>
</dbReference>
<dbReference type="InterPro" id="IPR016181">
    <property type="entry name" value="Acyl_CoA_acyltransferase"/>
</dbReference>
<dbReference type="AlphaFoldDB" id="A0A4V1XYR4"/>
<dbReference type="InterPro" id="IPR000182">
    <property type="entry name" value="GNAT_dom"/>
</dbReference>
<dbReference type="Gene3D" id="3.40.630.30">
    <property type="match status" value="1"/>
</dbReference>
<dbReference type="GO" id="GO:0016747">
    <property type="term" value="F:acyltransferase activity, transferring groups other than amino-acyl groups"/>
    <property type="evidence" value="ECO:0007669"/>
    <property type="project" value="InterPro"/>
</dbReference>
<evidence type="ECO:0000313" key="4">
    <source>
        <dbReference type="Proteomes" id="UP000295198"/>
    </source>
</evidence>
<name>A0A4V1XYR4_9ACTN</name>
<evidence type="ECO:0000313" key="3">
    <source>
        <dbReference type="EMBL" id="RYP84159.1"/>
    </source>
</evidence>
<evidence type="ECO:0000256" key="1">
    <source>
        <dbReference type="SAM" id="MobiDB-lite"/>
    </source>
</evidence>
<dbReference type="Pfam" id="PF00583">
    <property type="entry name" value="Acetyltransf_1"/>
    <property type="match status" value="1"/>
</dbReference>
<accession>A0A4V1XYR4</accession>
<protein>
    <submittedName>
        <fullName evidence="3">GNAT family N-acetyltransferase</fullName>
    </submittedName>
</protein>
<gene>
    <name evidence="3" type="ORF">EKO23_16970</name>
</gene>
<proteinExistence type="predicted"/>
<feature type="domain" description="N-acetyltransferase" evidence="2">
    <location>
        <begin position="104"/>
        <end position="266"/>
    </location>
</feature>
<evidence type="ECO:0000259" key="2">
    <source>
        <dbReference type="PROSITE" id="PS51186"/>
    </source>
</evidence>
<keyword evidence="3" id="KW-0808">Transferase</keyword>
<feature type="compositionally biased region" description="Polar residues" evidence="1">
    <location>
        <begin position="1"/>
        <end position="14"/>
    </location>
</feature>
<comment type="caution">
    <text evidence="3">The sequence shown here is derived from an EMBL/GenBank/DDBJ whole genome shotgun (WGS) entry which is preliminary data.</text>
</comment>
<organism evidence="3 4">
    <name type="scientific">Nocardioides guangzhouensis</name>
    <dbReference type="NCBI Taxonomy" id="2497878"/>
    <lineage>
        <taxon>Bacteria</taxon>
        <taxon>Bacillati</taxon>
        <taxon>Actinomycetota</taxon>
        <taxon>Actinomycetes</taxon>
        <taxon>Propionibacteriales</taxon>
        <taxon>Nocardioidaceae</taxon>
        <taxon>Nocardioides</taxon>
    </lineage>
</organism>
<sequence length="271" mass="28358">MRSRASSTTQTTPAWASALATVRPAMPAPTTSTRSTGPTSPFGISGSGSWKVVPIVARPVGASILGRPARSARQLGGLLRPARTVCPGRWGVIAEARLADGTRALVLPLRPSDREAIREGYEHLSAETREHRFLSGVPHLTEVMLDHLVDEVDGIDHVALALVVVGQGGEGMPVAVGHMIRYPDRPGAADVAVTVVDGWQGRGVATALLAELLRQRPEGVSRIMTTVAADNPASLAMLRRLGPATVTRVGSNLEVVVDLPDTEPPPGPGGT</sequence>
<dbReference type="PROSITE" id="PS51186">
    <property type="entry name" value="GNAT"/>
    <property type="match status" value="1"/>
</dbReference>
<keyword evidence="4" id="KW-1185">Reference proteome</keyword>
<dbReference type="Proteomes" id="UP000295198">
    <property type="component" value="Unassembled WGS sequence"/>
</dbReference>
<feature type="region of interest" description="Disordered" evidence="1">
    <location>
        <begin position="1"/>
        <end position="43"/>
    </location>
</feature>
<dbReference type="EMBL" id="SDKM01000026">
    <property type="protein sequence ID" value="RYP84159.1"/>
    <property type="molecule type" value="Genomic_DNA"/>
</dbReference>
<reference evidence="3 4" key="1">
    <citation type="submission" date="2019-01" db="EMBL/GenBank/DDBJ databases">
        <title>Nocardioides guangzhouensis sp. nov., an actinobacterium isolated from soil.</title>
        <authorList>
            <person name="Fu Y."/>
            <person name="Cai Y."/>
            <person name="Lin Z."/>
            <person name="Chen P."/>
        </authorList>
    </citation>
    <scope>NUCLEOTIDE SEQUENCE [LARGE SCALE GENOMIC DNA]</scope>
    <source>
        <strain evidence="3 4">130</strain>
    </source>
</reference>
<feature type="compositionally biased region" description="Low complexity" evidence="1">
    <location>
        <begin position="29"/>
        <end position="41"/>
    </location>
</feature>
<dbReference type="SUPFAM" id="SSF55729">
    <property type="entry name" value="Acyl-CoA N-acyltransferases (Nat)"/>
    <property type="match status" value="1"/>
</dbReference>
<dbReference type="OrthoDB" id="4256927at2"/>